<name>A0ABV6N9R2_9BACI</name>
<evidence type="ECO:0000313" key="2">
    <source>
        <dbReference type="Proteomes" id="UP001589833"/>
    </source>
</evidence>
<keyword evidence="2" id="KW-1185">Reference proteome</keyword>
<dbReference type="Proteomes" id="UP001589833">
    <property type="component" value="Unassembled WGS sequence"/>
</dbReference>
<gene>
    <name evidence="1" type="ORF">ACFFH4_00350</name>
</gene>
<dbReference type="InterPro" id="IPR002347">
    <property type="entry name" value="SDR_fam"/>
</dbReference>
<reference evidence="1 2" key="1">
    <citation type="submission" date="2024-09" db="EMBL/GenBank/DDBJ databases">
        <authorList>
            <person name="Sun Q."/>
            <person name="Mori K."/>
        </authorList>
    </citation>
    <scope>NUCLEOTIDE SEQUENCE [LARGE SCALE GENOMIC DNA]</scope>
    <source>
        <strain evidence="1 2">NCAIM B.02301</strain>
    </source>
</reference>
<organism evidence="1 2">
    <name type="scientific">Halalkalibacter alkalisediminis</name>
    <dbReference type="NCBI Taxonomy" id="935616"/>
    <lineage>
        <taxon>Bacteria</taxon>
        <taxon>Bacillati</taxon>
        <taxon>Bacillota</taxon>
        <taxon>Bacilli</taxon>
        <taxon>Bacillales</taxon>
        <taxon>Bacillaceae</taxon>
        <taxon>Halalkalibacter</taxon>
    </lineage>
</organism>
<dbReference type="Pfam" id="PF00106">
    <property type="entry name" value="adh_short"/>
    <property type="match status" value="1"/>
</dbReference>
<evidence type="ECO:0000313" key="1">
    <source>
        <dbReference type="EMBL" id="MFC0557502.1"/>
    </source>
</evidence>
<proteinExistence type="predicted"/>
<dbReference type="SUPFAM" id="SSF51735">
    <property type="entry name" value="NAD(P)-binding Rossmann-fold domains"/>
    <property type="match status" value="1"/>
</dbReference>
<dbReference type="Gene3D" id="3.40.50.720">
    <property type="entry name" value="NAD(P)-binding Rossmann-like Domain"/>
    <property type="match status" value="1"/>
</dbReference>
<protein>
    <submittedName>
        <fullName evidence="1">SDR family NAD(P)-dependent oxidoreductase</fullName>
    </submittedName>
</protein>
<comment type="caution">
    <text evidence="1">The sequence shown here is derived from an EMBL/GenBank/DDBJ whole genome shotgun (WGS) entry which is preliminary data.</text>
</comment>
<dbReference type="RefSeq" id="WP_273845871.1">
    <property type="nucleotide sequence ID" value="NZ_JAQQWT010000015.1"/>
</dbReference>
<dbReference type="EMBL" id="JBHLTR010000001">
    <property type="protein sequence ID" value="MFC0557502.1"/>
    <property type="molecule type" value="Genomic_DNA"/>
</dbReference>
<accession>A0ABV6N9R2</accession>
<dbReference type="InterPro" id="IPR036291">
    <property type="entry name" value="NAD(P)-bd_dom_sf"/>
</dbReference>
<sequence>MNYVVVTGSSKGLGEAIVKQLIERGDTSILCVARSNNRQLAKLANEHKVPYEFFPFDLNHLQDIPELMQSIFSKVRFADTN</sequence>